<accession>A0A323VCL1</accession>
<protein>
    <recommendedName>
        <fullName evidence="3">DUF559 domain-containing protein</fullName>
    </recommendedName>
</protein>
<dbReference type="EMBL" id="QKNV01000027">
    <property type="protein sequence ID" value="PZA22564.1"/>
    <property type="molecule type" value="Genomic_DNA"/>
</dbReference>
<evidence type="ECO:0000313" key="1">
    <source>
        <dbReference type="EMBL" id="PZA22564.1"/>
    </source>
</evidence>
<dbReference type="AlphaFoldDB" id="A0A323VCL1"/>
<evidence type="ECO:0008006" key="3">
    <source>
        <dbReference type="Google" id="ProtNLM"/>
    </source>
</evidence>
<gene>
    <name evidence="1" type="ORF">DMO24_04460</name>
</gene>
<dbReference type="OrthoDB" id="4310518at2"/>
<proteinExistence type="predicted"/>
<organism evidence="1 2">
    <name type="scientific">Modestobacter versicolor</name>
    <dbReference type="NCBI Taxonomy" id="429133"/>
    <lineage>
        <taxon>Bacteria</taxon>
        <taxon>Bacillati</taxon>
        <taxon>Actinomycetota</taxon>
        <taxon>Actinomycetes</taxon>
        <taxon>Geodermatophilales</taxon>
        <taxon>Geodermatophilaceae</taxon>
        <taxon>Modestobacter</taxon>
    </lineage>
</organism>
<comment type="caution">
    <text evidence="1">The sequence shown here is derived from an EMBL/GenBank/DDBJ whole genome shotgun (WGS) entry which is preliminary data.</text>
</comment>
<evidence type="ECO:0000313" key="2">
    <source>
        <dbReference type="Proteomes" id="UP000247602"/>
    </source>
</evidence>
<dbReference type="RefSeq" id="WP_110551139.1">
    <property type="nucleotide sequence ID" value="NZ_QKNV01000027.1"/>
</dbReference>
<keyword evidence="2" id="KW-1185">Reference proteome</keyword>
<reference evidence="1 2" key="1">
    <citation type="submission" date="2018-06" db="EMBL/GenBank/DDBJ databases">
        <title>Draft genome sequence of Modestobacter versicolor CP153-2.</title>
        <authorList>
            <person name="Gundlapally S.R."/>
        </authorList>
    </citation>
    <scope>NUCLEOTIDE SEQUENCE [LARGE SCALE GENOMIC DNA]</scope>
    <source>
        <strain evidence="1 2">CP153-2</strain>
    </source>
</reference>
<dbReference type="Proteomes" id="UP000247602">
    <property type="component" value="Unassembled WGS sequence"/>
</dbReference>
<name>A0A323VCL1_9ACTN</name>
<sequence length="298" mass="32439">MDFSFYRTVAAQGGVFSTAQAQTTCSDADIRRLVANGRWRRTRWRGVLADAECPQTPALVVRAALRAVGADLVACHGTAAVLHGFDVLGSDTVHLLGPASVANRSRPGIQVHPSVQGTDDALMVDGVWCTPPARTACDVVRSSPPIDGLAVLDAALRHGACGAADLVAAAEAQAGLREVVRLRGLVPHVDGRAGSPMESRMRWRFIDGGLPAPEVQVRVAEGHRWREMDTAWRAARVGAEFDGLEAHMTAEQLRDDRRRHNWLTERRWTLLHFTAADVYRRPELMVAAASRALRLPAR</sequence>